<evidence type="ECO:0008006" key="3">
    <source>
        <dbReference type="Google" id="ProtNLM"/>
    </source>
</evidence>
<dbReference type="RefSeq" id="WP_110170166.1">
    <property type="nucleotide sequence ID" value="NZ_CP015136.1"/>
</dbReference>
<dbReference type="OrthoDB" id="6882086at2"/>
<organism evidence="1 2">
    <name type="scientific">Luteitalea pratensis</name>
    <dbReference type="NCBI Taxonomy" id="1855912"/>
    <lineage>
        <taxon>Bacteria</taxon>
        <taxon>Pseudomonadati</taxon>
        <taxon>Acidobacteriota</taxon>
        <taxon>Vicinamibacteria</taxon>
        <taxon>Vicinamibacterales</taxon>
        <taxon>Vicinamibacteraceae</taxon>
        <taxon>Luteitalea</taxon>
    </lineage>
</organism>
<dbReference type="AlphaFoldDB" id="A0A143PIE5"/>
<sequence>MLFHVTWDFVDTSEANQKRSLQLFSKWQPGPGGFQAFYGFADGGGGVALIEASSAADLAKTMAPWTPFLKFTTRVVLPIQESSEISGAAAAWRDTI</sequence>
<dbReference type="STRING" id="1855912.LuPra_01509"/>
<dbReference type="KEGG" id="abac:LuPra_01509"/>
<accession>A0A143PIE5</accession>
<dbReference type="Pfam" id="PF11746">
    <property type="entry name" value="DUF3303"/>
    <property type="match status" value="1"/>
</dbReference>
<evidence type="ECO:0000313" key="1">
    <source>
        <dbReference type="EMBL" id="AMY08315.1"/>
    </source>
</evidence>
<dbReference type="InterPro" id="IPR021734">
    <property type="entry name" value="DUF3303"/>
</dbReference>
<protein>
    <recommendedName>
        <fullName evidence="3">DUF3303 domain-containing protein</fullName>
    </recommendedName>
</protein>
<gene>
    <name evidence="1" type="ORF">LuPra_01509</name>
</gene>
<proteinExistence type="predicted"/>
<keyword evidence="2" id="KW-1185">Reference proteome</keyword>
<dbReference type="EMBL" id="CP015136">
    <property type="protein sequence ID" value="AMY08315.1"/>
    <property type="molecule type" value="Genomic_DNA"/>
</dbReference>
<name>A0A143PIE5_LUTPR</name>
<reference evidence="2" key="2">
    <citation type="submission" date="2016-04" db="EMBL/GenBank/DDBJ databases">
        <title>First Complete Genome Sequence of a Subdivision 6 Acidobacterium.</title>
        <authorList>
            <person name="Huang S."/>
            <person name="Vieira S."/>
            <person name="Bunk B."/>
            <person name="Riedel T."/>
            <person name="Sproeer C."/>
            <person name="Overmann J."/>
        </authorList>
    </citation>
    <scope>NUCLEOTIDE SEQUENCE [LARGE SCALE GENOMIC DNA]</scope>
    <source>
        <strain evidence="2">DSM 100886 HEG_-6_39</strain>
    </source>
</reference>
<reference evidence="1 2" key="1">
    <citation type="journal article" date="2016" name="Genome Announc.">
        <title>First Complete Genome Sequence of a Subdivision 6 Acidobacterium Strain.</title>
        <authorList>
            <person name="Huang S."/>
            <person name="Vieira S."/>
            <person name="Bunk B."/>
            <person name="Riedel T."/>
            <person name="Sproer C."/>
            <person name="Overmann J."/>
        </authorList>
    </citation>
    <scope>NUCLEOTIDE SEQUENCE [LARGE SCALE GENOMIC DNA]</scope>
    <source>
        <strain evidence="2">DSM 100886 HEG_-6_39</strain>
    </source>
</reference>
<evidence type="ECO:0000313" key="2">
    <source>
        <dbReference type="Proteomes" id="UP000076079"/>
    </source>
</evidence>
<dbReference type="Proteomes" id="UP000076079">
    <property type="component" value="Chromosome"/>
</dbReference>